<name>A0A3S2Y8D6_9SPHN</name>
<keyword evidence="1" id="KW-0812">Transmembrane</keyword>
<sequence length="259" mass="29970">MSIYTSGQFIKELKERPENFYIIHYSCESLYDENDALSPKITSIAVTHYATEQTVSFSTHAIAEELHIAREKVRDNFDEIEKKLLTDFYDFVRDRRDKHWVHWNMRNLTFGFEHLEHRYRVLGGVNAPVIPVERRLNLNDLLADRYGGKYAPHPKMKSLWDLNGGVHRHFLDGKEQVQAFQNNEFIRMHNSTLAKVGFYFYVMKKLVSGKLHTASRGLGVTLDRIFEGRSAKAIGLFGTFVTIGVGIWQAAIWFGLIKG</sequence>
<keyword evidence="1" id="KW-0472">Membrane</keyword>
<dbReference type="InterPro" id="IPR012337">
    <property type="entry name" value="RNaseH-like_sf"/>
</dbReference>
<protein>
    <submittedName>
        <fullName evidence="2">Uncharacterized protein</fullName>
    </submittedName>
</protein>
<organism evidence="2 3">
    <name type="scientific">Novosphingobium umbonatum</name>
    <dbReference type="NCBI Taxonomy" id="1908524"/>
    <lineage>
        <taxon>Bacteria</taxon>
        <taxon>Pseudomonadati</taxon>
        <taxon>Pseudomonadota</taxon>
        <taxon>Alphaproteobacteria</taxon>
        <taxon>Sphingomonadales</taxon>
        <taxon>Sphingomonadaceae</taxon>
        <taxon>Novosphingobium</taxon>
    </lineage>
</organism>
<comment type="caution">
    <text evidence="2">The sequence shown here is derived from an EMBL/GenBank/DDBJ whole genome shotgun (WGS) entry which is preliminary data.</text>
</comment>
<keyword evidence="3" id="KW-1185">Reference proteome</keyword>
<proteinExistence type="predicted"/>
<evidence type="ECO:0000313" key="3">
    <source>
        <dbReference type="Proteomes" id="UP000282837"/>
    </source>
</evidence>
<dbReference type="SUPFAM" id="SSF53098">
    <property type="entry name" value="Ribonuclease H-like"/>
    <property type="match status" value="1"/>
</dbReference>
<gene>
    <name evidence="2" type="ORF">EOE18_10805</name>
</gene>
<accession>A0A3S2Y8D6</accession>
<dbReference type="OrthoDB" id="7889003at2"/>
<evidence type="ECO:0000256" key="1">
    <source>
        <dbReference type="SAM" id="Phobius"/>
    </source>
</evidence>
<feature type="transmembrane region" description="Helical" evidence="1">
    <location>
        <begin position="234"/>
        <end position="256"/>
    </location>
</feature>
<dbReference type="AlphaFoldDB" id="A0A3S2Y8D6"/>
<keyword evidence="1" id="KW-1133">Transmembrane helix</keyword>
<evidence type="ECO:0000313" key="2">
    <source>
        <dbReference type="EMBL" id="RVU04647.1"/>
    </source>
</evidence>
<reference evidence="2 3" key="1">
    <citation type="submission" date="2019-01" db="EMBL/GenBank/DDBJ databases">
        <authorList>
            <person name="Chen W.-M."/>
        </authorList>
    </citation>
    <scope>NUCLEOTIDE SEQUENCE [LARGE SCALE GENOMIC DNA]</scope>
    <source>
        <strain evidence="2 3">FSY-9</strain>
    </source>
</reference>
<dbReference type="EMBL" id="SACO01000007">
    <property type="protein sequence ID" value="RVU04647.1"/>
    <property type="molecule type" value="Genomic_DNA"/>
</dbReference>
<dbReference type="RefSeq" id="WP_127709347.1">
    <property type="nucleotide sequence ID" value="NZ_SACO01000007.1"/>
</dbReference>
<dbReference type="Proteomes" id="UP000282837">
    <property type="component" value="Unassembled WGS sequence"/>
</dbReference>